<dbReference type="SUPFAM" id="SSF52172">
    <property type="entry name" value="CheY-like"/>
    <property type="match status" value="1"/>
</dbReference>
<dbReference type="SUPFAM" id="SSF46894">
    <property type="entry name" value="C-terminal effector domain of the bipartite response regulators"/>
    <property type="match status" value="1"/>
</dbReference>
<keyword evidence="1 3" id="KW-0597">Phosphoprotein</keyword>
<keyword evidence="2" id="KW-0238">DNA-binding</keyword>
<organism evidence="6 7">
    <name type="scientific">Actinacidiphila yanglinensis</name>
    <dbReference type="NCBI Taxonomy" id="310779"/>
    <lineage>
        <taxon>Bacteria</taxon>
        <taxon>Bacillati</taxon>
        <taxon>Actinomycetota</taxon>
        <taxon>Actinomycetes</taxon>
        <taxon>Kitasatosporales</taxon>
        <taxon>Streptomycetaceae</taxon>
        <taxon>Actinacidiphila</taxon>
    </lineage>
</organism>
<dbReference type="SMART" id="SM00448">
    <property type="entry name" value="REC"/>
    <property type="match status" value="1"/>
</dbReference>
<dbReference type="InterPro" id="IPR036388">
    <property type="entry name" value="WH-like_DNA-bd_sf"/>
</dbReference>
<evidence type="ECO:0000256" key="3">
    <source>
        <dbReference type="PROSITE-ProRule" id="PRU00169"/>
    </source>
</evidence>
<dbReference type="Gene3D" id="1.10.10.10">
    <property type="entry name" value="Winged helix-like DNA-binding domain superfamily/Winged helix DNA-binding domain"/>
    <property type="match status" value="1"/>
</dbReference>
<dbReference type="CDD" id="cd17535">
    <property type="entry name" value="REC_NarL-like"/>
    <property type="match status" value="1"/>
</dbReference>
<dbReference type="InterPro" id="IPR039420">
    <property type="entry name" value="WalR-like"/>
</dbReference>
<protein>
    <submittedName>
        <fullName evidence="6">Two component transcriptional regulator, LuxR family</fullName>
    </submittedName>
</protein>
<evidence type="ECO:0000256" key="1">
    <source>
        <dbReference type="ARBA" id="ARBA00022553"/>
    </source>
</evidence>
<dbReference type="EMBL" id="FNVU01000028">
    <property type="protein sequence ID" value="SEG93582.1"/>
    <property type="molecule type" value="Genomic_DNA"/>
</dbReference>
<reference evidence="6 7" key="1">
    <citation type="submission" date="2016-10" db="EMBL/GenBank/DDBJ databases">
        <authorList>
            <person name="de Groot N.N."/>
        </authorList>
    </citation>
    <scope>NUCLEOTIDE SEQUENCE [LARGE SCALE GENOMIC DNA]</scope>
    <source>
        <strain evidence="6 7">CGMCC 4.2023</strain>
    </source>
</reference>
<dbReference type="InterPro" id="IPR001789">
    <property type="entry name" value="Sig_transdc_resp-reg_receiver"/>
</dbReference>
<dbReference type="InterPro" id="IPR000792">
    <property type="entry name" value="Tscrpt_reg_LuxR_C"/>
</dbReference>
<sequence>MDHETLLRESLCARLDAERDITVVGCVGSSDKAIEIINQSNPQVVILDADRPEGVMESFLRLREAAADARFLVLSSHEHPALLQKLLTLGINGYLMKSVTVMELITAIRAVVERDGRVVLSVARTSIEMLGHPADGAGLSRREREIMQRIAEGLSNGQIARRLSISEGTVKRHVHRIFVKLGAVSRIDAVNKYSVASARLNVQEPAS</sequence>
<dbReference type="PANTHER" id="PTHR43214">
    <property type="entry name" value="TWO-COMPONENT RESPONSE REGULATOR"/>
    <property type="match status" value="1"/>
</dbReference>
<dbReference type="InterPro" id="IPR011006">
    <property type="entry name" value="CheY-like_superfamily"/>
</dbReference>
<accession>A0A1H6E796</accession>
<evidence type="ECO:0000256" key="2">
    <source>
        <dbReference type="ARBA" id="ARBA00023125"/>
    </source>
</evidence>
<feature type="domain" description="Response regulatory" evidence="5">
    <location>
        <begin position="1"/>
        <end position="112"/>
    </location>
</feature>
<feature type="domain" description="HTH luxR-type" evidence="4">
    <location>
        <begin position="132"/>
        <end position="197"/>
    </location>
</feature>
<evidence type="ECO:0000259" key="5">
    <source>
        <dbReference type="PROSITE" id="PS50110"/>
    </source>
</evidence>
<evidence type="ECO:0000313" key="6">
    <source>
        <dbReference type="EMBL" id="SEG93582.1"/>
    </source>
</evidence>
<dbReference type="AlphaFoldDB" id="A0A1H6E796"/>
<proteinExistence type="predicted"/>
<dbReference type="GO" id="GO:0006355">
    <property type="term" value="P:regulation of DNA-templated transcription"/>
    <property type="evidence" value="ECO:0007669"/>
    <property type="project" value="InterPro"/>
</dbReference>
<dbReference type="PROSITE" id="PS00622">
    <property type="entry name" value="HTH_LUXR_1"/>
    <property type="match status" value="1"/>
</dbReference>
<keyword evidence="7" id="KW-1185">Reference proteome</keyword>
<dbReference type="GO" id="GO:0003677">
    <property type="term" value="F:DNA binding"/>
    <property type="evidence" value="ECO:0007669"/>
    <property type="project" value="UniProtKB-KW"/>
</dbReference>
<dbReference type="GO" id="GO:0000160">
    <property type="term" value="P:phosphorelay signal transduction system"/>
    <property type="evidence" value="ECO:0007669"/>
    <property type="project" value="InterPro"/>
</dbReference>
<dbReference type="Pfam" id="PF00196">
    <property type="entry name" value="GerE"/>
    <property type="match status" value="1"/>
</dbReference>
<dbReference type="Pfam" id="PF00072">
    <property type="entry name" value="Response_reg"/>
    <property type="match status" value="1"/>
</dbReference>
<name>A0A1H6E796_9ACTN</name>
<dbReference type="CDD" id="cd06170">
    <property type="entry name" value="LuxR_C_like"/>
    <property type="match status" value="1"/>
</dbReference>
<dbReference type="PROSITE" id="PS50110">
    <property type="entry name" value="RESPONSE_REGULATORY"/>
    <property type="match status" value="1"/>
</dbReference>
<evidence type="ECO:0000313" key="7">
    <source>
        <dbReference type="Proteomes" id="UP000236754"/>
    </source>
</evidence>
<dbReference type="RefSeq" id="WP_200823544.1">
    <property type="nucleotide sequence ID" value="NZ_FNVU01000028.1"/>
</dbReference>
<dbReference type="PRINTS" id="PR00038">
    <property type="entry name" value="HTHLUXR"/>
</dbReference>
<dbReference type="Gene3D" id="3.40.50.2300">
    <property type="match status" value="1"/>
</dbReference>
<dbReference type="InterPro" id="IPR058245">
    <property type="entry name" value="NreC/VraR/RcsB-like_REC"/>
</dbReference>
<feature type="modified residue" description="4-aspartylphosphate" evidence="3">
    <location>
        <position position="48"/>
    </location>
</feature>
<dbReference type="SMART" id="SM00421">
    <property type="entry name" value="HTH_LUXR"/>
    <property type="match status" value="1"/>
</dbReference>
<evidence type="ECO:0000259" key="4">
    <source>
        <dbReference type="PROSITE" id="PS50043"/>
    </source>
</evidence>
<dbReference type="Proteomes" id="UP000236754">
    <property type="component" value="Unassembled WGS sequence"/>
</dbReference>
<gene>
    <name evidence="6" type="ORF">SAMN05216223_12821</name>
</gene>
<dbReference type="InterPro" id="IPR016032">
    <property type="entry name" value="Sig_transdc_resp-reg_C-effctor"/>
</dbReference>
<dbReference type="PROSITE" id="PS50043">
    <property type="entry name" value="HTH_LUXR_2"/>
    <property type="match status" value="1"/>
</dbReference>